<accession>A0ABP0RFH7</accession>
<dbReference type="Proteomes" id="UP001642484">
    <property type="component" value="Unassembled WGS sequence"/>
</dbReference>
<evidence type="ECO:0000313" key="2">
    <source>
        <dbReference type="EMBL" id="CAK9097897.1"/>
    </source>
</evidence>
<keyword evidence="3" id="KW-1185">Reference proteome</keyword>
<dbReference type="EMBL" id="CAXAMN010025787">
    <property type="protein sequence ID" value="CAK9097897.1"/>
    <property type="molecule type" value="Genomic_DNA"/>
</dbReference>
<comment type="caution">
    <text evidence="2">The sequence shown here is derived from an EMBL/GenBank/DDBJ whole genome shotgun (WGS) entry which is preliminary data.</text>
</comment>
<evidence type="ECO:0000313" key="3">
    <source>
        <dbReference type="Proteomes" id="UP001642484"/>
    </source>
</evidence>
<reference evidence="2 3" key="1">
    <citation type="submission" date="2024-02" db="EMBL/GenBank/DDBJ databases">
        <authorList>
            <person name="Chen Y."/>
            <person name="Shah S."/>
            <person name="Dougan E. K."/>
            <person name="Thang M."/>
            <person name="Chan C."/>
        </authorList>
    </citation>
    <scope>NUCLEOTIDE SEQUENCE [LARGE SCALE GENOMIC DNA]</scope>
</reference>
<proteinExistence type="predicted"/>
<feature type="region of interest" description="Disordered" evidence="1">
    <location>
        <begin position="1"/>
        <end position="24"/>
    </location>
</feature>
<sequence>MGKRTSTMPFGVQKGKHGQRKSPSLMAVKRKSGKNMMRNVVLQGLRHLRAPSVPMLNKEYLFVVALLATLVFTCGGLDWSPIDHFETFAGDQSITKGEIAAGRTAVPFELNLDPASQDILTDQGFANAIYQTLFGKAVAKVRTRNQKRIRNAACRFLRASFKTEHVLDRSKATHAHWMKHANLASALHFLASKQLGAD</sequence>
<organism evidence="2 3">
    <name type="scientific">Durusdinium trenchii</name>
    <dbReference type="NCBI Taxonomy" id="1381693"/>
    <lineage>
        <taxon>Eukaryota</taxon>
        <taxon>Sar</taxon>
        <taxon>Alveolata</taxon>
        <taxon>Dinophyceae</taxon>
        <taxon>Suessiales</taxon>
        <taxon>Symbiodiniaceae</taxon>
        <taxon>Durusdinium</taxon>
    </lineage>
</organism>
<evidence type="ECO:0000256" key="1">
    <source>
        <dbReference type="SAM" id="MobiDB-lite"/>
    </source>
</evidence>
<name>A0ABP0RFH7_9DINO</name>
<gene>
    <name evidence="2" type="ORF">CCMP2556_LOCUS46421</name>
</gene>
<protein>
    <submittedName>
        <fullName evidence="2">Uncharacterized protein</fullName>
    </submittedName>
</protein>